<comment type="caution">
    <text evidence="2">The sequence shown here is derived from an EMBL/GenBank/DDBJ whole genome shotgun (WGS) entry which is preliminary data.</text>
</comment>
<gene>
    <name evidence="2" type="ORF">DPM19_30490</name>
</gene>
<dbReference type="AlphaFoldDB" id="A0A365GWZ7"/>
<keyword evidence="1" id="KW-0812">Transmembrane</keyword>
<feature type="transmembrane region" description="Helical" evidence="1">
    <location>
        <begin position="59"/>
        <end position="85"/>
    </location>
</feature>
<feature type="transmembrane region" description="Helical" evidence="1">
    <location>
        <begin position="133"/>
        <end position="151"/>
    </location>
</feature>
<dbReference type="OrthoDB" id="4245237at2"/>
<protein>
    <submittedName>
        <fullName evidence="2">Uncharacterized protein</fullName>
    </submittedName>
</protein>
<evidence type="ECO:0000313" key="3">
    <source>
        <dbReference type="Proteomes" id="UP000251891"/>
    </source>
</evidence>
<keyword evidence="1" id="KW-0472">Membrane</keyword>
<keyword evidence="1" id="KW-1133">Transmembrane helix</keyword>
<proteinExistence type="predicted"/>
<reference evidence="2 3" key="1">
    <citation type="submission" date="2018-06" db="EMBL/GenBank/DDBJ databases">
        <title>Actinomadura craniellae sp. nov. isolated from marine sponge Craniella sp.</title>
        <authorList>
            <person name="Li L."/>
            <person name="Xu Q.H."/>
            <person name="Lin H.W."/>
            <person name="Lu Y.H."/>
        </authorList>
    </citation>
    <scope>NUCLEOTIDE SEQUENCE [LARGE SCALE GENOMIC DNA]</scope>
    <source>
        <strain evidence="2 3">LHW63021</strain>
    </source>
</reference>
<feature type="transmembrane region" description="Helical" evidence="1">
    <location>
        <begin position="35"/>
        <end position="53"/>
    </location>
</feature>
<name>A0A365GWZ7_9ACTN</name>
<evidence type="ECO:0000256" key="1">
    <source>
        <dbReference type="SAM" id="Phobius"/>
    </source>
</evidence>
<keyword evidence="3" id="KW-1185">Reference proteome</keyword>
<sequence>MNTTRPSAYDQRMLKIMNDPRARAPIATRARRRSLVLVSVLLSVATLAIFVLARGPVLLLLALAVLLPAWCVVTGMLNAATRGLLELRARVLDERQLAERGRVCTLAHRASLGLQLAALAISGVHLQSAANPSAGPVVGLMVVVLMAHWLLPLWTAAFTARDEPEPDDE</sequence>
<dbReference type="RefSeq" id="WP_111871547.1">
    <property type="nucleotide sequence ID" value="NZ_QLYX01000019.1"/>
</dbReference>
<evidence type="ECO:0000313" key="2">
    <source>
        <dbReference type="EMBL" id="RAY11355.1"/>
    </source>
</evidence>
<accession>A0A365GWZ7</accession>
<organism evidence="2 3">
    <name type="scientific">Actinomadura craniellae</name>
    <dbReference type="NCBI Taxonomy" id="2231787"/>
    <lineage>
        <taxon>Bacteria</taxon>
        <taxon>Bacillati</taxon>
        <taxon>Actinomycetota</taxon>
        <taxon>Actinomycetes</taxon>
        <taxon>Streptosporangiales</taxon>
        <taxon>Thermomonosporaceae</taxon>
        <taxon>Actinomadura</taxon>
    </lineage>
</organism>
<dbReference type="Proteomes" id="UP000251891">
    <property type="component" value="Unassembled WGS sequence"/>
</dbReference>
<dbReference type="EMBL" id="QLYX01000019">
    <property type="protein sequence ID" value="RAY11355.1"/>
    <property type="molecule type" value="Genomic_DNA"/>
</dbReference>